<protein>
    <submittedName>
        <fullName evidence="1">Uncharacterized protein</fullName>
    </submittedName>
</protein>
<keyword evidence="2" id="KW-1185">Reference proteome</keyword>
<dbReference type="AlphaFoldDB" id="A0A1Y1YIY3"/>
<evidence type="ECO:0000313" key="2">
    <source>
        <dbReference type="Proteomes" id="UP000193920"/>
    </source>
</evidence>
<gene>
    <name evidence="1" type="ORF">LY90DRAFT_642454</name>
</gene>
<dbReference type="EMBL" id="MCOG01000579">
    <property type="protein sequence ID" value="ORX97942.1"/>
    <property type="molecule type" value="Genomic_DNA"/>
</dbReference>
<evidence type="ECO:0000313" key="1">
    <source>
        <dbReference type="EMBL" id="ORX97942.1"/>
    </source>
</evidence>
<accession>A0A1Y1YIY3</accession>
<comment type="caution">
    <text evidence="1">The sequence shown here is derived from an EMBL/GenBank/DDBJ whole genome shotgun (WGS) entry which is preliminary data.</text>
</comment>
<name>A0A1Y1YIY3_9FUNG</name>
<reference evidence="1 2" key="1">
    <citation type="submission" date="2016-08" db="EMBL/GenBank/DDBJ databases">
        <title>A Parts List for Fungal Cellulosomes Revealed by Comparative Genomics.</title>
        <authorList>
            <consortium name="DOE Joint Genome Institute"/>
            <person name="Haitjema C.H."/>
            <person name="Gilmore S.P."/>
            <person name="Henske J.K."/>
            <person name="Solomon K.V."/>
            <person name="De Groot R."/>
            <person name="Kuo A."/>
            <person name="Mondo S.J."/>
            <person name="Salamov A.A."/>
            <person name="Labutti K."/>
            <person name="Zhao Z."/>
            <person name="Chiniquy J."/>
            <person name="Barry K."/>
            <person name="Brewer H.M."/>
            <person name="Purvine S.O."/>
            <person name="Wright A.T."/>
            <person name="Boxma B."/>
            <person name="Van Alen T."/>
            <person name="Hackstein J.H."/>
            <person name="Baker S.E."/>
            <person name="Grigoriev I.V."/>
            <person name="O'Malley M.A."/>
        </authorList>
    </citation>
    <scope>NUCLEOTIDE SEQUENCE [LARGE SCALE GENOMIC DNA]</scope>
    <source>
        <strain evidence="1 2">G1</strain>
    </source>
</reference>
<proteinExistence type="predicted"/>
<sequence length="371" mass="43639">MLDLVYVFYNYDISKFQHMIIKNYNISASISNITYKFADILSYINNTKEFLQQISISASIISYTNLSLTINLDTYIDPLIFNYMMINTKLFYQIKFNEFNNLVYNSNKHIYEVNVEGYKFSMSINDNIIICNNILFSNSVYILKFVNRILRLYIRTYQANKFNFKDNNIIELNGFNGYKTIDLLYYSRYFTNYDNILPEEISVNDLSHNTYVVYNNRYYRAPLNSGYKVILVQFDNDLIPKCIKVHSSIKYKKNNIYKNITTVMSQASLGILLNTVALQLNIDISSIFRFGIEELICLYVIYTIFIKENKNEQQIGLFTTTKSNVTISFKEIFFKSFEKGFGTKGFFNNEKSSSTEKNTTSYSNIFLELKF</sequence>
<dbReference type="Proteomes" id="UP000193920">
    <property type="component" value="Unassembled WGS sequence"/>
</dbReference>
<organism evidence="1 2">
    <name type="scientific">Neocallimastix californiae</name>
    <dbReference type="NCBI Taxonomy" id="1754190"/>
    <lineage>
        <taxon>Eukaryota</taxon>
        <taxon>Fungi</taxon>
        <taxon>Fungi incertae sedis</taxon>
        <taxon>Chytridiomycota</taxon>
        <taxon>Chytridiomycota incertae sedis</taxon>
        <taxon>Neocallimastigomycetes</taxon>
        <taxon>Neocallimastigales</taxon>
        <taxon>Neocallimastigaceae</taxon>
        <taxon>Neocallimastix</taxon>
    </lineage>
</organism>